<organism evidence="5 6">
    <name type="scientific">Patellaria atrata CBS 101060</name>
    <dbReference type="NCBI Taxonomy" id="1346257"/>
    <lineage>
        <taxon>Eukaryota</taxon>
        <taxon>Fungi</taxon>
        <taxon>Dikarya</taxon>
        <taxon>Ascomycota</taxon>
        <taxon>Pezizomycotina</taxon>
        <taxon>Dothideomycetes</taxon>
        <taxon>Dothideomycetes incertae sedis</taxon>
        <taxon>Patellariales</taxon>
        <taxon>Patellariaceae</taxon>
        <taxon>Patellaria</taxon>
    </lineage>
</organism>
<dbReference type="SUPFAM" id="SSF57701">
    <property type="entry name" value="Zn2/Cys6 DNA-binding domain"/>
    <property type="match status" value="1"/>
</dbReference>
<feature type="non-terminal residue" evidence="5">
    <location>
        <position position="516"/>
    </location>
</feature>
<evidence type="ECO:0000259" key="4">
    <source>
        <dbReference type="PROSITE" id="PS50048"/>
    </source>
</evidence>
<dbReference type="SMART" id="SM00066">
    <property type="entry name" value="GAL4"/>
    <property type="match status" value="1"/>
</dbReference>
<keyword evidence="1" id="KW-0479">Metal-binding</keyword>
<evidence type="ECO:0000313" key="6">
    <source>
        <dbReference type="Proteomes" id="UP000799429"/>
    </source>
</evidence>
<evidence type="ECO:0000313" key="5">
    <source>
        <dbReference type="EMBL" id="KAF2837896.1"/>
    </source>
</evidence>
<gene>
    <name evidence="5" type="ORF">M501DRAFT_908623</name>
</gene>
<accession>A0A9P4VLU2</accession>
<dbReference type="Gene3D" id="4.10.240.10">
    <property type="entry name" value="Zn(2)-C6 fungal-type DNA-binding domain"/>
    <property type="match status" value="1"/>
</dbReference>
<dbReference type="PANTHER" id="PTHR31668">
    <property type="entry name" value="GLUCOSE TRANSPORT TRANSCRIPTION REGULATOR RGT1-RELATED-RELATED"/>
    <property type="match status" value="1"/>
</dbReference>
<dbReference type="CDD" id="cd12148">
    <property type="entry name" value="fungal_TF_MHR"/>
    <property type="match status" value="1"/>
</dbReference>
<feature type="non-terminal residue" evidence="5">
    <location>
        <position position="1"/>
    </location>
</feature>
<evidence type="ECO:0000256" key="3">
    <source>
        <dbReference type="SAM" id="MobiDB-lite"/>
    </source>
</evidence>
<dbReference type="OrthoDB" id="4132249at2759"/>
<dbReference type="Pfam" id="PF00172">
    <property type="entry name" value="Zn_clus"/>
    <property type="match status" value="1"/>
</dbReference>
<dbReference type="InterPro" id="IPR007219">
    <property type="entry name" value="XnlR_reg_dom"/>
</dbReference>
<protein>
    <recommendedName>
        <fullName evidence="4">Zn(2)-C6 fungal-type domain-containing protein</fullName>
    </recommendedName>
</protein>
<dbReference type="PROSITE" id="PS50048">
    <property type="entry name" value="ZN2_CY6_FUNGAL_2"/>
    <property type="match status" value="1"/>
</dbReference>
<dbReference type="GO" id="GO:0008270">
    <property type="term" value="F:zinc ion binding"/>
    <property type="evidence" value="ECO:0007669"/>
    <property type="project" value="InterPro"/>
</dbReference>
<dbReference type="InterPro" id="IPR036864">
    <property type="entry name" value="Zn2-C6_fun-type_DNA-bd_sf"/>
</dbReference>
<dbReference type="GO" id="GO:0003677">
    <property type="term" value="F:DNA binding"/>
    <property type="evidence" value="ECO:0007669"/>
    <property type="project" value="InterPro"/>
</dbReference>
<comment type="caution">
    <text evidence="5">The sequence shown here is derived from an EMBL/GenBank/DDBJ whole genome shotgun (WGS) entry which is preliminary data.</text>
</comment>
<reference evidence="5" key="1">
    <citation type="journal article" date="2020" name="Stud. Mycol.">
        <title>101 Dothideomycetes genomes: a test case for predicting lifestyles and emergence of pathogens.</title>
        <authorList>
            <person name="Haridas S."/>
            <person name="Albert R."/>
            <person name="Binder M."/>
            <person name="Bloem J."/>
            <person name="Labutti K."/>
            <person name="Salamov A."/>
            <person name="Andreopoulos B."/>
            <person name="Baker S."/>
            <person name="Barry K."/>
            <person name="Bills G."/>
            <person name="Bluhm B."/>
            <person name="Cannon C."/>
            <person name="Castanera R."/>
            <person name="Culley D."/>
            <person name="Daum C."/>
            <person name="Ezra D."/>
            <person name="Gonzalez J."/>
            <person name="Henrissat B."/>
            <person name="Kuo A."/>
            <person name="Liang C."/>
            <person name="Lipzen A."/>
            <person name="Lutzoni F."/>
            <person name="Magnuson J."/>
            <person name="Mondo S."/>
            <person name="Nolan M."/>
            <person name="Ohm R."/>
            <person name="Pangilinan J."/>
            <person name="Park H.-J."/>
            <person name="Ramirez L."/>
            <person name="Alfaro M."/>
            <person name="Sun H."/>
            <person name="Tritt A."/>
            <person name="Yoshinaga Y."/>
            <person name="Zwiers L.-H."/>
            <person name="Turgeon B."/>
            <person name="Goodwin S."/>
            <person name="Spatafora J."/>
            <person name="Crous P."/>
            <person name="Grigoriev I."/>
        </authorList>
    </citation>
    <scope>NUCLEOTIDE SEQUENCE</scope>
    <source>
        <strain evidence="5">CBS 101060</strain>
    </source>
</reference>
<dbReference type="InterPro" id="IPR050797">
    <property type="entry name" value="Carb_Metab_Trans_Reg"/>
</dbReference>
<dbReference type="Proteomes" id="UP000799429">
    <property type="component" value="Unassembled WGS sequence"/>
</dbReference>
<dbReference type="PANTHER" id="PTHR31668:SF20">
    <property type="entry name" value="ZN(II)2CYS6 TRANSCRIPTION FACTOR (EUROFUNG)"/>
    <property type="match status" value="1"/>
</dbReference>
<dbReference type="SMART" id="SM00906">
    <property type="entry name" value="Fungal_trans"/>
    <property type="match status" value="1"/>
</dbReference>
<dbReference type="GO" id="GO:0006351">
    <property type="term" value="P:DNA-templated transcription"/>
    <property type="evidence" value="ECO:0007669"/>
    <property type="project" value="InterPro"/>
</dbReference>
<sequence>TTPPASTSVKRACDNCHRRKVKCLGEGTKPCKNCVTAGLTCTYNAIPQKKGPKGSRARVLSELRETQQRQSQAGGSSQGTEVPFDIRTTRLSGLLTSNLINLCVDYFFNNLYPSHPFLQRQRIQEIITSMDHSIEAYCMVTALCAWMMIQPDMVIPPNVALHGEAGSMNAQNLGPVLLEEVVLVRKGYNYVENPTLLSVLTSFFCFGCFFCLDKHNSAWFHLMEATTLAQLLGIHDEETYKSGSSLENSRKRRLFWILFVTERAYALQKHRPLSLYPAIALPSLDVDPIDRKSLSGFLHLVNLYKPFDHRFIGLWNKVRTDCLPTWLISLQTQLRELLPEYLDVTEVQVVDLRTSQQWLRTMVWQLSISHGFISSVAADNAMNFKYPIEISRDLLAMSTQFSQQAMEVHGIGLVEKFFDIACTLVDVMAVVPFQQPTFELGPRDYLNRFLSLISSLRGGQQRYLPLLLSKVHDVLPNMQLPAYRGVTSPSNLTSNARMEELYEDPASGPSSHSPTP</sequence>
<proteinExistence type="predicted"/>
<name>A0A9P4VLU2_9PEZI</name>
<dbReference type="CDD" id="cd00067">
    <property type="entry name" value="GAL4"/>
    <property type="match status" value="1"/>
</dbReference>
<evidence type="ECO:0000256" key="2">
    <source>
        <dbReference type="ARBA" id="ARBA00023242"/>
    </source>
</evidence>
<dbReference type="GO" id="GO:0000981">
    <property type="term" value="F:DNA-binding transcription factor activity, RNA polymerase II-specific"/>
    <property type="evidence" value="ECO:0007669"/>
    <property type="project" value="InterPro"/>
</dbReference>
<dbReference type="PROSITE" id="PS00463">
    <property type="entry name" value="ZN2_CY6_FUNGAL_1"/>
    <property type="match status" value="1"/>
</dbReference>
<feature type="region of interest" description="Disordered" evidence="3">
    <location>
        <begin position="62"/>
        <end position="82"/>
    </location>
</feature>
<feature type="compositionally biased region" description="Low complexity" evidence="3">
    <location>
        <begin position="68"/>
        <end position="79"/>
    </location>
</feature>
<dbReference type="AlphaFoldDB" id="A0A9P4VLU2"/>
<feature type="domain" description="Zn(2)-C6 fungal-type" evidence="4">
    <location>
        <begin position="12"/>
        <end position="43"/>
    </location>
</feature>
<keyword evidence="6" id="KW-1185">Reference proteome</keyword>
<dbReference type="InterPro" id="IPR001138">
    <property type="entry name" value="Zn2Cys6_DnaBD"/>
</dbReference>
<dbReference type="Pfam" id="PF04082">
    <property type="entry name" value="Fungal_trans"/>
    <property type="match status" value="1"/>
</dbReference>
<dbReference type="EMBL" id="MU006098">
    <property type="protein sequence ID" value="KAF2837896.1"/>
    <property type="molecule type" value="Genomic_DNA"/>
</dbReference>
<evidence type="ECO:0000256" key="1">
    <source>
        <dbReference type="ARBA" id="ARBA00022723"/>
    </source>
</evidence>
<keyword evidence="2" id="KW-0539">Nucleus</keyword>